<dbReference type="EMBL" id="HBEW01001348">
    <property type="protein sequence ID" value="CAD8577382.1"/>
    <property type="molecule type" value="Transcribed_RNA"/>
</dbReference>
<organism evidence="2">
    <name type="scientific">Ostreococcus mediterraneus</name>
    <dbReference type="NCBI Taxonomy" id="1486918"/>
    <lineage>
        <taxon>Eukaryota</taxon>
        <taxon>Viridiplantae</taxon>
        <taxon>Chlorophyta</taxon>
        <taxon>Mamiellophyceae</taxon>
        <taxon>Mamiellales</taxon>
        <taxon>Bathycoccaceae</taxon>
        <taxon>Ostreococcus</taxon>
    </lineage>
</organism>
<dbReference type="AlphaFoldDB" id="A0A6U0CPE7"/>
<protein>
    <submittedName>
        <fullName evidence="2">Uncharacterized protein</fullName>
    </submittedName>
</protein>
<gene>
    <name evidence="2" type="ORF">OMED0929_LOCUS1175</name>
</gene>
<name>A0A6U0CPE7_9CHLO</name>
<feature type="compositionally biased region" description="Low complexity" evidence="1">
    <location>
        <begin position="20"/>
        <end position="33"/>
    </location>
</feature>
<accession>A0A6U0CPE7</accession>
<evidence type="ECO:0000313" key="2">
    <source>
        <dbReference type="EMBL" id="CAD8577382.1"/>
    </source>
</evidence>
<feature type="region of interest" description="Disordered" evidence="1">
    <location>
        <begin position="1"/>
        <end position="97"/>
    </location>
</feature>
<reference evidence="2" key="1">
    <citation type="submission" date="2021-01" db="EMBL/GenBank/DDBJ databases">
        <authorList>
            <person name="Corre E."/>
            <person name="Pelletier E."/>
            <person name="Niang G."/>
            <person name="Scheremetjew M."/>
            <person name="Finn R."/>
            <person name="Kale V."/>
            <person name="Holt S."/>
            <person name="Cochrane G."/>
            <person name="Meng A."/>
            <person name="Brown T."/>
            <person name="Cohen L."/>
        </authorList>
    </citation>
    <scope>NUCLEOTIDE SEQUENCE</scope>
    <source>
        <strain evidence="2">Clade-D-RCC2572</strain>
    </source>
</reference>
<feature type="compositionally biased region" description="Basic and acidic residues" evidence="1">
    <location>
        <begin position="84"/>
        <end position="94"/>
    </location>
</feature>
<sequence length="188" mass="19695">MFATTSTRIAPTRAFASPKASQRASRVARAPRASYEDDERAQDSSSYRRAAEDPPQLEGVLGKIVSSLPDGRKETAPESYGSRPESKTLKEGRYARGNPVRSGAVTEAAIRGEDFEVVESGMPGVGALVTLAVGAAVLFGVYKVVDALNSEPVAPRAVNRMPETDKPVAPRAAAVVAAVVEAPAVSAE</sequence>
<evidence type="ECO:0000256" key="1">
    <source>
        <dbReference type="SAM" id="MobiDB-lite"/>
    </source>
</evidence>
<proteinExistence type="predicted"/>